<evidence type="ECO:0000256" key="1">
    <source>
        <dbReference type="ARBA" id="ARBA00023002"/>
    </source>
</evidence>
<dbReference type="SUPFAM" id="SSF51735">
    <property type="entry name" value="NAD(P)-binding Rossmann-fold domains"/>
    <property type="match status" value="1"/>
</dbReference>
<dbReference type="InterPro" id="IPR036291">
    <property type="entry name" value="NAD(P)-bd_dom_sf"/>
</dbReference>
<keyword evidence="6" id="KW-1185">Reference proteome</keyword>
<evidence type="ECO:0000313" key="4">
    <source>
        <dbReference type="EMBL" id="MCE8048041.1"/>
    </source>
</evidence>
<organism evidence="5 7">
    <name type="scientific">Billgrantia desiderata</name>
    <dbReference type="NCBI Taxonomy" id="52021"/>
    <lineage>
        <taxon>Bacteria</taxon>
        <taxon>Pseudomonadati</taxon>
        <taxon>Pseudomonadota</taxon>
        <taxon>Gammaproteobacteria</taxon>
        <taxon>Oceanospirillales</taxon>
        <taxon>Halomonadaceae</taxon>
        <taxon>Billgrantia</taxon>
    </lineage>
</organism>
<dbReference type="Pfam" id="PF01408">
    <property type="entry name" value="GFO_IDH_MocA"/>
    <property type="match status" value="1"/>
</dbReference>
<dbReference type="Gene3D" id="3.40.50.720">
    <property type="entry name" value="NAD(P)-binding Rossmann-like Domain"/>
    <property type="match status" value="1"/>
</dbReference>
<dbReference type="Pfam" id="PF22725">
    <property type="entry name" value="GFO_IDH_MocA_C3"/>
    <property type="match status" value="1"/>
</dbReference>
<dbReference type="SUPFAM" id="SSF55347">
    <property type="entry name" value="Glyceraldehyde-3-phosphate dehydrogenase-like, C-terminal domain"/>
    <property type="match status" value="1"/>
</dbReference>
<dbReference type="Proteomes" id="UP001320154">
    <property type="component" value="Unassembled WGS sequence"/>
</dbReference>
<dbReference type="InterPro" id="IPR050463">
    <property type="entry name" value="Gfo/Idh/MocA_oxidrdct_glycsds"/>
</dbReference>
<dbReference type="RefSeq" id="WP_086511042.1">
    <property type="nucleotide sequence ID" value="NZ_FNVC01000029.1"/>
</dbReference>
<evidence type="ECO:0000259" key="2">
    <source>
        <dbReference type="Pfam" id="PF01408"/>
    </source>
</evidence>
<accession>A0AAW4YLW5</accession>
<dbReference type="InterPro" id="IPR055170">
    <property type="entry name" value="GFO_IDH_MocA-like_dom"/>
</dbReference>
<dbReference type="EMBL" id="JABFTQ010000010">
    <property type="protein sequence ID" value="MCE8048041.1"/>
    <property type="molecule type" value="Genomic_DNA"/>
</dbReference>
<gene>
    <name evidence="4" type="ORF">HOP60_15035</name>
    <name evidence="5" type="ORF">HOP61_01285</name>
</gene>
<dbReference type="GO" id="GO:0016491">
    <property type="term" value="F:oxidoreductase activity"/>
    <property type="evidence" value="ECO:0007669"/>
    <property type="project" value="UniProtKB-KW"/>
</dbReference>
<keyword evidence="1" id="KW-0560">Oxidoreductase</keyword>
<evidence type="ECO:0000259" key="3">
    <source>
        <dbReference type="Pfam" id="PF22725"/>
    </source>
</evidence>
<dbReference type="PANTHER" id="PTHR43818:SF11">
    <property type="entry name" value="BCDNA.GH03377"/>
    <property type="match status" value="1"/>
</dbReference>
<feature type="domain" description="GFO/IDH/MocA-like oxidoreductase" evidence="3">
    <location>
        <begin position="130"/>
        <end position="270"/>
    </location>
</feature>
<proteinExistence type="predicted"/>
<comment type="caution">
    <text evidence="5">The sequence shown here is derived from an EMBL/GenBank/DDBJ whole genome shotgun (WGS) entry which is preliminary data.</text>
</comment>
<dbReference type="InterPro" id="IPR000683">
    <property type="entry name" value="Gfo/Idh/MocA-like_OxRdtase_N"/>
</dbReference>
<name>A0AAW4YLW5_9GAMM</name>
<sequence>MIRLAIIGAGSMAGEHAKQFQALDGVELVAVCDLDGGRAQAFAARHAIPAAYTDLEAMLAREEIDAVSNVTSDAAHKATSLAAIAAGKHILCEKPLATSAADAEAMAAAAREAGVINMINLSYRNAPAIHQARELIASGALGRIRHVDASYRQSWLVSHAWGRWDQDSQWLWRLSQRHGSKGVLGDVGIHILDFASFPVGDITAVNCRLKCYDKAPDSRIGDYVLDANDTALMRVEFACGALGSLHATRWATGHHNSLSLSVHGDRGALRVDLDAAKDRLHVCLGEDVHPACWREVVAPETPSLYRRFIDGIVKGHNDQPDFARGAALQRVLDACFVSDAEDRSLALAG</sequence>
<dbReference type="PANTHER" id="PTHR43818">
    <property type="entry name" value="BCDNA.GH03377"/>
    <property type="match status" value="1"/>
</dbReference>
<protein>
    <submittedName>
        <fullName evidence="5">Gfo/Idh/MocA family oxidoreductase</fullName>
    </submittedName>
</protein>
<evidence type="ECO:0000313" key="7">
    <source>
        <dbReference type="Proteomes" id="UP001320178"/>
    </source>
</evidence>
<dbReference type="AlphaFoldDB" id="A0AAW4YLW5"/>
<dbReference type="GO" id="GO:0000166">
    <property type="term" value="F:nucleotide binding"/>
    <property type="evidence" value="ECO:0007669"/>
    <property type="project" value="InterPro"/>
</dbReference>
<reference evidence="5" key="1">
    <citation type="submission" date="2020-05" db="EMBL/GenBank/DDBJ databases">
        <authorList>
            <person name="Wang L."/>
            <person name="Shao Z."/>
        </authorList>
    </citation>
    <scope>NUCLEOTIDE SEQUENCE</scope>
    <source>
        <strain evidence="4">MCCC 1A05748</strain>
        <strain evidence="5">MCCC 1A05776</strain>
    </source>
</reference>
<reference evidence="5 6" key="2">
    <citation type="journal article" date="2021" name="Front. Microbiol.">
        <title>Aerobic Denitrification and Heterotrophic Sulfur Oxidation in the Genus Halomonas Revealed by Six Novel Species Characterizations and Genome-Based Analysis.</title>
        <authorList>
            <person name="Wang L."/>
            <person name="Shao Z."/>
        </authorList>
    </citation>
    <scope>NUCLEOTIDE SEQUENCE</scope>
    <source>
        <strain evidence="4 6">MCCC 1A05748</strain>
        <strain evidence="5">MCCC 1A05776</strain>
    </source>
</reference>
<dbReference type="EMBL" id="JABFTS010000001">
    <property type="protein sequence ID" value="MCE8049927.1"/>
    <property type="molecule type" value="Genomic_DNA"/>
</dbReference>
<evidence type="ECO:0000313" key="6">
    <source>
        <dbReference type="Proteomes" id="UP001320154"/>
    </source>
</evidence>
<dbReference type="Gene3D" id="3.30.360.10">
    <property type="entry name" value="Dihydrodipicolinate Reductase, domain 2"/>
    <property type="match status" value="1"/>
</dbReference>
<feature type="domain" description="Gfo/Idh/MocA-like oxidoreductase N-terminal" evidence="2">
    <location>
        <begin position="2"/>
        <end position="119"/>
    </location>
</feature>
<dbReference type="Proteomes" id="UP001320178">
    <property type="component" value="Unassembled WGS sequence"/>
</dbReference>
<evidence type="ECO:0000313" key="5">
    <source>
        <dbReference type="EMBL" id="MCE8049927.1"/>
    </source>
</evidence>